<dbReference type="EMBL" id="JBDJNQ010000009">
    <property type="protein sequence ID" value="MEN5379319.1"/>
    <property type="molecule type" value="Genomic_DNA"/>
</dbReference>
<protein>
    <submittedName>
        <fullName evidence="2">WG repeat-containing protein</fullName>
    </submittedName>
</protein>
<dbReference type="Pfam" id="PF14903">
    <property type="entry name" value="WG_beta_rep"/>
    <property type="match status" value="4"/>
</dbReference>
<feature type="signal peptide" evidence="1">
    <location>
        <begin position="1"/>
        <end position="22"/>
    </location>
</feature>
<gene>
    <name evidence="2" type="ORF">ABE541_18785</name>
</gene>
<name>A0ABV0BX03_9SPHI</name>
<reference evidence="2 3" key="1">
    <citation type="submission" date="2024-04" db="EMBL/GenBank/DDBJ databases">
        <title>WGS of bacteria from Torrens River.</title>
        <authorList>
            <person name="Wyrsch E.R."/>
            <person name="Drigo B."/>
        </authorList>
    </citation>
    <scope>NUCLEOTIDE SEQUENCE [LARGE SCALE GENOMIC DNA]</scope>
    <source>
        <strain evidence="2 3">TWI391</strain>
    </source>
</reference>
<proteinExistence type="predicted"/>
<dbReference type="RefSeq" id="WP_165905815.1">
    <property type="nucleotide sequence ID" value="NZ_JAOQNK010000001.1"/>
</dbReference>
<feature type="chain" id="PRO_5047417931" evidence="1">
    <location>
        <begin position="23"/>
        <end position="826"/>
    </location>
</feature>
<organism evidence="2 3">
    <name type="scientific">Sphingobacterium kitahiroshimense</name>
    <dbReference type="NCBI Taxonomy" id="470446"/>
    <lineage>
        <taxon>Bacteria</taxon>
        <taxon>Pseudomonadati</taxon>
        <taxon>Bacteroidota</taxon>
        <taxon>Sphingobacteriia</taxon>
        <taxon>Sphingobacteriales</taxon>
        <taxon>Sphingobacteriaceae</taxon>
        <taxon>Sphingobacterium</taxon>
    </lineage>
</organism>
<evidence type="ECO:0000256" key="1">
    <source>
        <dbReference type="SAM" id="SignalP"/>
    </source>
</evidence>
<keyword evidence="1" id="KW-0732">Signal</keyword>
<keyword evidence="3" id="KW-1185">Reference proteome</keyword>
<sequence length="826" mass="94768">MNFILTTCCFAATLCFSNPAAAQISSSYVEEDRMAPFRNGFAKITDKGRVYYINVHGEKIELAETTPVSFNDAYSVQDYQREIKEEADFLPKSVLKYLKNGKIGIISPKGDLLLAADYDDIDIEFRQFWKVKRNGKVSLFLADKTFLPYFDDIGYLDGEYFDVKQNGKWYLYSKLQNKVTTSQGYDAFDYCGGCGNGSAYVYAQQNGKWGVMDWSEKVLVPFKYEHAHWNMRSDNWVASFSKNGQPLIIHIPSKREFVDAKILTGVLLVKENNKYGVYGQDGDLKIPFDFDNIELPNDNSYLGYYGEYLLTTKQHKKGISDLTGSVIIPNEYDDIKVYDDYFVVKKQQKSYLMDKTRKVLFEIENGEITHVNDYFYSSGSNNLATFKIKKGAYYGLYFANTNIYIEPQYYKIDLFKFKNNEPKEQYIITEKNKISSLFDQDGHLMLSDFEGISELYDAPKNLMTFIKNGQMGIYDLDTRKEIIPPVYDSFIMGKFGNRNLIKANNVRKKDADDMDNQSSDLYDLAGKKILETAIQRIDTIGVKYCLIKDIKGKYLLLNMDDMELQAFDYQSVYPINNPNLLLVSKNDKTGVLYDIKAKKEFKGAFSVTYVKEGYLPKDPGKETVILPFKGDMALLYNEKGYGYINNTGEVIVSPKYVWAFDFRGDAAMVCRSENSDSRALVFKMGFINKKGALIFPLTYDLTNSRLNHEESVFINNSVFLPKVNGNEYLYGLGDLTTGKEVLPVEYTQIRALQNGTYFLLQKNNKFGISDAKGNVIVPIEFEEILFDAPTFFDSPLDTKQNIFPLLVYQEAVWKYIDEKGDYLKIK</sequence>
<dbReference type="PANTHER" id="PTHR37841:SF1">
    <property type="entry name" value="DUF3298 DOMAIN-CONTAINING PROTEIN"/>
    <property type="match status" value="1"/>
</dbReference>
<accession>A0ABV0BX03</accession>
<comment type="caution">
    <text evidence="2">The sequence shown here is derived from an EMBL/GenBank/DDBJ whole genome shotgun (WGS) entry which is preliminary data.</text>
</comment>
<dbReference type="PANTHER" id="PTHR37841">
    <property type="entry name" value="GLR2918 PROTEIN"/>
    <property type="match status" value="1"/>
</dbReference>
<evidence type="ECO:0000313" key="2">
    <source>
        <dbReference type="EMBL" id="MEN5379319.1"/>
    </source>
</evidence>
<dbReference type="InterPro" id="IPR032774">
    <property type="entry name" value="WG_beta_rep"/>
</dbReference>
<dbReference type="Proteomes" id="UP001409291">
    <property type="component" value="Unassembled WGS sequence"/>
</dbReference>
<evidence type="ECO:0000313" key="3">
    <source>
        <dbReference type="Proteomes" id="UP001409291"/>
    </source>
</evidence>